<feature type="region of interest" description="Disordered" evidence="1">
    <location>
        <begin position="155"/>
        <end position="198"/>
    </location>
</feature>
<evidence type="ECO:0000313" key="2">
    <source>
        <dbReference type="EMBL" id="OAB43078.1"/>
    </source>
</evidence>
<dbReference type="InterPro" id="IPR010897">
    <property type="entry name" value="Spore_II_P"/>
</dbReference>
<dbReference type="RefSeq" id="WP_068651842.1">
    <property type="nucleotide sequence ID" value="NZ_CP043611.1"/>
</dbReference>
<gene>
    <name evidence="2" type="ORF">PBAT_18945</name>
</gene>
<comment type="caution">
    <text evidence="2">The sequence shown here is derived from an EMBL/GenBank/DDBJ whole genome shotgun (WGS) entry which is preliminary data.</text>
</comment>
<proteinExistence type="predicted"/>
<dbReference type="NCBIfam" id="TIGR02867">
    <property type="entry name" value="spore_II_P"/>
    <property type="match status" value="1"/>
</dbReference>
<name>A0A162KAV4_9BACL</name>
<dbReference type="AlphaFoldDB" id="A0A162KAV4"/>
<dbReference type="EMBL" id="LVJI01000030">
    <property type="protein sequence ID" value="OAB43078.1"/>
    <property type="molecule type" value="Genomic_DNA"/>
</dbReference>
<evidence type="ECO:0000313" key="3">
    <source>
        <dbReference type="Proteomes" id="UP000077355"/>
    </source>
</evidence>
<feature type="compositionally biased region" description="Basic and acidic residues" evidence="1">
    <location>
        <begin position="179"/>
        <end position="194"/>
    </location>
</feature>
<dbReference type="SUPFAM" id="SSF53187">
    <property type="entry name" value="Zn-dependent exopeptidases"/>
    <property type="match status" value="1"/>
</dbReference>
<reference evidence="2 3" key="1">
    <citation type="submission" date="2016-03" db="EMBL/GenBank/DDBJ databases">
        <title>Draft genome sequence of Paenibacillus antarcticus CECT 5836.</title>
        <authorList>
            <person name="Shin S.-K."/>
            <person name="Yi H."/>
        </authorList>
    </citation>
    <scope>NUCLEOTIDE SEQUENCE [LARGE SCALE GENOMIC DNA]</scope>
    <source>
        <strain evidence="2 3">CECT 5836</strain>
    </source>
</reference>
<evidence type="ECO:0000256" key="1">
    <source>
        <dbReference type="SAM" id="MobiDB-lite"/>
    </source>
</evidence>
<organism evidence="2 3">
    <name type="scientific">Paenibacillus antarcticus</name>
    <dbReference type="NCBI Taxonomy" id="253703"/>
    <lineage>
        <taxon>Bacteria</taxon>
        <taxon>Bacillati</taxon>
        <taxon>Bacillota</taxon>
        <taxon>Bacilli</taxon>
        <taxon>Bacillales</taxon>
        <taxon>Paenibacillaceae</taxon>
        <taxon>Paenibacillus</taxon>
    </lineage>
</organism>
<dbReference type="Pfam" id="PF07454">
    <property type="entry name" value="SpoIIP"/>
    <property type="match status" value="1"/>
</dbReference>
<dbReference type="OrthoDB" id="1633470at2"/>
<dbReference type="Proteomes" id="UP000077355">
    <property type="component" value="Unassembled WGS sequence"/>
</dbReference>
<sequence length="423" mass="46748">MESKWFQIWNIRKWRAKWMSILTMGRTFLLLTLSSMVFFVLLGVGGIAENKFNSSPVSSMKGFASSLSSDFFKDMLGMEIPHLSKGQTSSTFSGEKMTTFVFQLLTSVNPGDPRSLLARELPGMDANDPVLLRSASGNVNMEAPEDYHPDSAKVVDSAKSQENEGVLPDPITPEPVTKPGDDKDPDKEISKETPVDSNSEVLIYHSHAREAFNPLVGTFSTNPTSALPSQNVMQVGSYIASELKAKGVAAIHLKDDYPSYIKDYSYKFSYKYSRQAVKTALAQNTKLTYLLDIHRDSQRHKTTTAVINGVSYAQLYFIIGHENKNWRENEAFANSINKRLEKSYPGISRGIWGKTAEQGNGEYNQSLSPNSIVIEIGGVDSTGEELKRTSRILADTISDVYFADQKAKKASAAKSESTTKSGN</sequence>
<protein>
    <submittedName>
        <fullName evidence="2">Stage II sporulation protein P</fullName>
    </submittedName>
</protein>
<accession>A0A162KAV4</accession>
<keyword evidence="3" id="KW-1185">Reference proteome</keyword>